<dbReference type="OrthoDB" id="2679245at2"/>
<reference evidence="1 2" key="1">
    <citation type="submission" date="2018-03" db="EMBL/GenBank/DDBJ databases">
        <title>Genomic Encyclopedia of Archaeal and Bacterial Type Strains, Phase II (KMG-II): from individual species to whole genera.</title>
        <authorList>
            <person name="Goeker M."/>
        </authorList>
    </citation>
    <scope>NUCLEOTIDE SEQUENCE [LARGE SCALE GENOMIC DNA]</scope>
    <source>
        <strain evidence="1 2">DSM 45211</strain>
    </source>
</reference>
<name>A0A2P8E247_9ACTN</name>
<proteinExistence type="predicted"/>
<dbReference type="Proteomes" id="UP000243528">
    <property type="component" value="Unassembled WGS sequence"/>
</dbReference>
<evidence type="ECO:0000313" key="1">
    <source>
        <dbReference type="EMBL" id="PSL03533.1"/>
    </source>
</evidence>
<dbReference type="AlphaFoldDB" id="A0A2P8E247"/>
<organism evidence="1 2">
    <name type="scientific">Haloactinopolyspora alba</name>
    <dbReference type="NCBI Taxonomy" id="648780"/>
    <lineage>
        <taxon>Bacteria</taxon>
        <taxon>Bacillati</taxon>
        <taxon>Actinomycetota</taxon>
        <taxon>Actinomycetes</taxon>
        <taxon>Jiangellales</taxon>
        <taxon>Jiangellaceae</taxon>
        <taxon>Haloactinopolyspora</taxon>
    </lineage>
</organism>
<gene>
    <name evidence="1" type="ORF">CLV30_10712</name>
</gene>
<keyword evidence="2" id="KW-1185">Reference proteome</keyword>
<protein>
    <recommendedName>
        <fullName evidence="3">UDP-N-acetylmuramyl pentapeptide phosphotransferase/UDP-N-acetylglucosamine-1-phosphate transferase</fullName>
    </recommendedName>
</protein>
<comment type="caution">
    <text evidence="1">The sequence shown here is derived from an EMBL/GenBank/DDBJ whole genome shotgun (WGS) entry which is preliminary data.</text>
</comment>
<evidence type="ECO:0000313" key="2">
    <source>
        <dbReference type="Proteomes" id="UP000243528"/>
    </source>
</evidence>
<dbReference type="EMBL" id="PYGE01000007">
    <property type="protein sequence ID" value="PSL03533.1"/>
    <property type="molecule type" value="Genomic_DNA"/>
</dbReference>
<sequence length="285" mass="28259">MSRRGLAAAALAAGTAAAVTWAVGRALATSPPAGRRRWERTNFRGSTVTLTGGPALVAGVTAGAALAPGVPRPVRAGAVGSCVAVGAIGLLDDLAPSFDPDGRWGRFAGDAGSKGLRGHVLALRDGEVTSGVLKIGVIGLAGAAGAALVSDNVPDAVIGGAAVAGHANVVNLLDLRPGRANKTALLHAPLVLRGPAKAVGAAALAGSVASLPDDLGERTMMGDCGANTLGALLGLAMVAREGRTARLVHLGVVTGLTLLSEKVSFTRVIESTPVLRELDGLGRRP</sequence>
<dbReference type="RefSeq" id="WP_106537301.1">
    <property type="nucleotide sequence ID" value="NZ_PYGE01000007.1"/>
</dbReference>
<evidence type="ECO:0008006" key="3">
    <source>
        <dbReference type="Google" id="ProtNLM"/>
    </source>
</evidence>
<accession>A0A2P8E247</accession>